<gene>
    <name evidence="1" type="ORF">GCM10022226_55940</name>
</gene>
<sequence>MSTRRESTVTAGPGGVMTDQVGIITGDLTVATEVVGDRATIEVQYTGAEEWYTVTGGPFTVIGHDGQWVHAAMVRAVAQGLPEGLTGLELT</sequence>
<keyword evidence="2" id="KW-1185">Reference proteome</keyword>
<proteinExistence type="predicted"/>
<protein>
    <submittedName>
        <fullName evidence="1">Uncharacterized protein</fullName>
    </submittedName>
</protein>
<dbReference type="Proteomes" id="UP001500888">
    <property type="component" value="Unassembled WGS sequence"/>
</dbReference>
<reference evidence="2" key="1">
    <citation type="journal article" date="2019" name="Int. J. Syst. Evol. Microbiol.">
        <title>The Global Catalogue of Microorganisms (GCM) 10K type strain sequencing project: providing services to taxonomists for standard genome sequencing and annotation.</title>
        <authorList>
            <consortium name="The Broad Institute Genomics Platform"/>
            <consortium name="The Broad Institute Genome Sequencing Center for Infectious Disease"/>
            <person name="Wu L."/>
            <person name="Ma J."/>
        </authorList>
    </citation>
    <scope>NUCLEOTIDE SEQUENCE [LARGE SCALE GENOMIC DNA]</scope>
    <source>
        <strain evidence="2">JCM 16908</strain>
    </source>
</reference>
<dbReference type="EMBL" id="BAAAZR010000023">
    <property type="protein sequence ID" value="GAA3827937.1"/>
    <property type="molecule type" value="Genomic_DNA"/>
</dbReference>
<organism evidence="1 2">
    <name type="scientific">Sphaerisporangium flaviroseum</name>
    <dbReference type="NCBI Taxonomy" id="509199"/>
    <lineage>
        <taxon>Bacteria</taxon>
        <taxon>Bacillati</taxon>
        <taxon>Actinomycetota</taxon>
        <taxon>Actinomycetes</taxon>
        <taxon>Streptosporangiales</taxon>
        <taxon>Streptosporangiaceae</taxon>
        <taxon>Sphaerisporangium</taxon>
    </lineage>
</organism>
<accession>A0ABP7IVT4</accession>
<name>A0ABP7IVT4_9ACTN</name>
<dbReference type="RefSeq" id="WP_344946496.1">
    <property type="nucleotide sequence ID" value="NZ_BAAAZR010000023.1"/>
</dbReference>
<evidence type="ECO:0000313" key="1">
    <source>
        <dbReference type="EMBL" id="GAA3827937.1"/>
    </source>
</evidence>
<comment type="caution">
    <text evidence="1">The sequence shown here is derived from an EMBL/GenBank/DDBJ whole genome shotgun (WGS) entry which is preliminary data.</text>
</comment>
<evidence type="ECO:0000313" key="2">
    <source>
        <dbReference type="Proteomes" id="UP001500888"/>
    </source>
</evidence>